<name>A0AAD3SUA3_NEPGR</name>
<proteinExistence type="predicted"/>
<feature type="compositionally biased region" description="Acidic residues" evidence="1">
    <location>
        <begin position="59"/>
        <end position="70"/>
    </location>
</feature>
<feature type="region of interest" description="Disordered" evidence="1">
    <location>
        <begin position="1"/>
        <end position="71"/>
    </location>
</feature>
<protein>
    <submittedName>
        <fullName evidence="2">Uncharacterized protein</fullName>
    </submittedName>
</protein>
<dbReference type="AlphaFoldDB" id="A0AAD3SUA3"/>
<keyword evidence="3" id="KW-1185">Reference proteome</keyword>
<evidence type="ECO:0000313" key="3">
    <source>
        <dbReference type="Proteomes" id="UP001279734"/>
    </source>
</evidence>
<dbReference type="Proteomes" id="UP001279734">
    <property type="component" value="Unassembled WGS sequence"/>
</dbReference>
<dbReference type="EMBL" id="BSYO01000018">
    <property type="protein sequence ID" value="GMH17960.1"/>
    <property type="molecule type" value="Genomic_DNA"/>
</dbReference>
<feature type="compositionally biased region" description="Basic and acidic residues" evidence="1">
    <location>
        <begin position="1"/>
        <end position="14"/>
    </location>
</feature>
<comment type="caution">
    <text evidence="2">The sequence shown here is derived from an EMBL/GenBank/DDBJ whole genome shotgun (WGS) entry which is preliminary data.</text>
</comment>
<reference evidence="2" key="1">
    <citation type="submission" date="2023-05" db="EMBL/GenBank/DDBJ databases">
        <title>Nepenthes gracilis genome sequencing.</title>
        <authorList>
            <person name="Fukushima K."/>
        </authorList>
    </citation>
    <scope>NUCLEOTIDE SEQUENCE</scope>
    <source>
        <strain evidence="2">SING2019-196</strain>
    </source>
</reference>
<accession>A0AAD3SUA3</accession>
<evidence type="ECO:0000256" key="1">
    <source>
        <dbReference type="SAM" id="MobiDB-lite"/>
    </source>
</evidence>
<gene>
    <name evidence="2" type="ORF">Nepgr_019801</name>
</gene>
<organism evidence="2 3">
    <name type="scientific">Nepenthes gracilis</name>
    <name type="common">Slender pitcher plant</name>
    <dbReference type="NCBI Taxonomy" id="150966"/>
    <lineage>
        <taxon>Eukaryota</taxon>
        <taxon>Viridiplantae</taxon>
        <taxon>Streptophyta</taxon>
        <taxon>Embryophyta</taxon>
        <taxon>Tracheophyta</taxon>
        <taxon>Spermatophyta</taxon>
        <taxon>Magnoliopsida</taxon>
        <taxon>eudicotyledons</taxon>
        <taxon>Gunneridae</taxon>
        <taxon>Pentapetalae</taxon>
        <taxon>Caryophyllales</taxon>
        <taxon>Nepenthaceae</taxon>
        <taxon>Nepenthes</taxon>
    </lineage>
</organism>
<sequence length="89" mass="9885">MKRSAVGHDDDGGWKGRRQASSHGPFAVDGREIYSGSPWKTAQLLQNKREKERRRDGEFDGGGEEVEGTDIEVVVTTNLARASRPSPFR</sequence>
<evidence type="ECO:0000313" key="2">
    <source>
        <dbReference type="EMBL" id="GMH17960.1"/>
    </source>
</evidence>
<feature type="compositionally biased region" description="Basic and acidic residues" evidence="1">
    <location>
        <begin position="47"/>
        <end position="58"/>
    </location>
</feature>